<evidence type="ECO:0000313" key="1">
    <source>
        <dbReference type="EMBL" id="KAI4811596.1"/>
    </source>
</evidence>
<evidence type="ECO:0000313" key="2">
    <source>
        <dbReference type="Proteomes" id="UP001057452"/>
    </source>
</evidence>
<reference evidence="1" key="1">
    <citation type="submission" date="2022-05" db="EMBL/GenBank/DDBJ databases">
        <title>Chromosome-level genome of Chaenocephalus aceratus.</title>
        <authorList>
            <person name="Park H."/>
        </authorList>
    </citation>
    <scope>NUCLEOTIDE SEQUENCE</scope>
    <source>
        <strain evidence="1">KU_202001</strain>
    </source>
</reference>
<proteinExistence type="predicted"/>
<keyword evidence="2" id="KW-1185">Reference proteome</keyword>
<dbReference type="EMBL" id="CM043800">
    <property type="protein sequence ID" value="KAI4811596.1"/>
    <property type="molecule type" value="Genomic_DNA"/>
</dbReference>
<accession>A0ACB9WE12</accession>
<comment type="caution">
    <text evidence="1">The sequence shown here is derived from an EMBL/GenBank/DDBJ whole genome shotgun (WGS) entry which is preliminary data.</text>
</comment>
<name>A0ACB9WE12_CHAAC</name>
<sequence>MISELVMLRFPFCSADILTLIAIKLSTTDRERGLKMGGGGIFESIESGPSGAEELAFKFALNTINRNRTLLPNTTLTYDIQRINIYDSFEASRKACDQLSLGVAAIFGPSHSSSANAVQSICNALGVPHIQTKWKHQVSDNRDSFYVSLFPDFSSLSRAILDLVHFFKWKTVTVVYDDSTGLIRLQELIKAPSRYNIRLKIRQLPADSKDAKPLLKEMKRGKEFHIIFDCGHEMAALSMGMMTEYYHYIFTTLDLFALDVEAYRYSGVNMTGFRILSTENSQVASIIEKWSMERLQAPPKPDSGLLDGFMTSRQAGSTGRLFLDQRQAKIYVCEECAVTLLIITRLSGDLSEWQNRLGTWAGPVSGPNESGRGADYLLHLLLRENQAFSIEPGLAVVLSKCWEGDLGVTCCYSMIPAAGVAGAGDEQQSLCVNSSMSGFEEWAADYRASKQDSAQLRSCSWQACWSGSAGCQLKRQRE</sequence>
<feature type="non-terminal residue" evidence="1">
    <location>
        <position position="478"/>
    </location>
</feature>
<organism evidence="1 2">
    <name type="scientific">Chaenocephalus aceratus</name>
    <name type="common">Blackfin icefish</name>
    <name type="synonym">Chaenichthys aceratus</name>
    <dbReference type="NCBI Taxonomy" id="36190"/>
    <lineage>
        <taxon>Eukaryota</taxon>
        <taxon>Metazoa</taxon>
        <taxon>Chordata</taxon>
        <taxon>Craniata</taxon>
        <taxon>Vertebrata</taxon>
        <taxon>Euteleostomi</taxon>
        <taxon>Actinopterygii</taxon>
        <taxon>Neopterygii</taxon>
        <taxon>Teleostei</taxon>
        <taxon>Neoteleostei</taxon>
        <taxon>Acanthomorphata</taxon>
        <taxon>Eupercaria</taxon>
        <taxon>Perciformes</taxon>
        <taxon>Notothenioidei</taxon>
        <taxon>Channichthyidae</taxon>
        <taxon>Chaenocephalus</taxon>
    </lineage>
</organism>
<gene>
    <name evidence="1" type="ORF">KUCAC02_014475</name>
</gene>
<dbReference type="Proteomes" id="UP001057452">
    <property type="component" value="Chromosome 16"/>
</dbReference>
<protein>
    <submittedName>
        <fullName evidence="1">Uncharacterized protein</fullName>
    </submittedName>
</protein>